<keyword evidence="2" id="KW-1185">Reference proteome</keyword>
<reference evidence="1 2" key="1">
    <citation type="journal article" date="2013" name="ISME J.">
        <title>A metabolic model for members of the genus Tetrasphaera involved in enhanced biological phosphorus removal.</title>
        <authorList>
            <person name="Kristiansen R."/>
            <person name="Nguyen H.T.T."/>
            <person name="Saunders A.M."/>
            <person name="Nielsen J.L."/>
            <person name="Wimmer R."/>
            <person name="Le V.Q."/>
            <person name="McIlroy S.J."/>
            <person name="Petrovski S."/>
            <person name="Seviour R.J."/>
            <person name="Calteau A."/>
            <person name="Nielsen K.L."/>
            <person name="Nielsen P.H."/>
        </authorList>
    </citation>
    <scope>NUCLEOTIDE SEQUENCE [LARGE SCALE GENOMIC DNA]</scope>
    <source>
        <strain evidence="1 2">Ben110</strain>
    </source>
</reference>
<proteinExistence type="predicted"/>
<dbReference type="OrthoDB" id="5077169at2"/>
<dbReference type="RefSeq" id="WP_048693639.1">
    <property type="nucleotide sequence ID" value="NZ_HG764815.1"/>
</dbReference>
<dbReference type="InterPro" id="IPR036648">
    <property type="entry name" value="CN_Hdrase_a/SCN_Hdrase_g_sf"/>
</dbReference>
<organism evidence="1 2">
    <name type="scientific">Nostocoides australiense Ben110</name>
    <dbReference type="NCBI Taxonomy" id="1193182"/>
    <lineage>
        <taxon>Bacteria</taxon>
        <taxon>Bacillati</taxon>
        <taxon>Actinomycetota</taxon>
        <taxon>Actinomycetes</taxon>
        <taxon>Micrococcales</taxon>
        <taxon>Intrasporangiaceae</taxon>
        <taxon>Nostocoides</taxon>
    </lineage>
</organism>
<dbReference type="EMBL" id="CAJA01000035">
    <property type="protein sequence ID" value="CCH72033.1"/>
    <property type="molecule type" value="Genomic_DNA"/>
</dbReference>
<dbReference type="GO" id="GO:0003824">
    <property type="term" value="F:catalytic activity"/>
    <property type="evidence" value="ECO:0007669"/>
    <property type="project" value="InterPro"/>
</dbReference>
<evidence type="ECO:0000313" key="1">
    <source>
        <dbReference type="EMBL" id="CCH72033.1"/>
    </source>
</evidence>
<evidence type="ECO:0000313" key="2">
    <source>
        <dbReference type="Proteomes" id="UP000035763"/>
    </source>
</evidence>
<gene>
    <name evidence="1" type="ORF">BN11_130005</name>
</gene>
<dbReference type="Proteomes" id="UP000035763">
    <property type="component" value="Unassembled WGS sequence"/>
</dbReference>
<comment type="caution">
    <text evidence="1">The sequence shown here is derived from an EMBL/GenBank/DDBJ whole genome shotgun (WGS) entry which is preliminary data.</text>
</comment>
<accession>W6JSN6</accession>
<protein>
    <submittedName>
        <fullName evidence="1">Putative TOMM propeptide domain protein</fullName>
    </submittedName>
</protein>
<dbReference type="AlphaFoldDB" id="W6JSN6"/>
<sequence>MSSNEFREQYLQLLVKDWTDEGFGARIDADAKGALAEVGIVIPDGVDVEVIRHGQGEVNPYEGKSNEAALDAQEAIFEAGLKSGKVQIHLPAAPSTEEGILSESDLSEVAAGEVPCCCCCC</sequence>
<dbReference type="GO" id="GO:0046914">
    <property type="term" value="F:transition metal ion binding"/>
    <property type="evidence" value="ECO:0007669"/>
    <property type="project" value="InterPro"/>
</dbReference>
<dbReference type="STRING" id="1193182.BN11_130005"/>
<dbReference type="SUPFAM" id="SSF56209">
    <property type="entry name" value="Nitrile hydratase alpha chain"/>
    <property type="match status" value="1"/>
</dbReference>
<name>W6JSN6_9MICO</name>